<dbReference type="SUPFAM" id="SSF52129">
    <property type="entry name" value="Caspase-like"/>
    <property type="match status" value="1"/>
</dbReference>
<dbReference type="PANTHER" id="PTHR22576">
    <property type="entry name" value="MUCOSA ASSOCIATED LYMPHOID TISSUE LYMPHOMA TRANSLOCATION PROTEIN 1/PARACASPASE"/>
    <property type="match status" value="1"/>
</dbReference>
<gene>
    <name evidence="2" type="ORF">NC998_10220</name>
</gene>
<accession>A0ABV0J6S4</accession>
<dbReference type="Proteomes" id="UP001464891">
    <property type="component" value="Unassembled WGS sequence"/>
</dbReference>
<dbReference type="PROSITE" id="PS00018">
    <property type="entry name" value="EF_HAND_1"/>
    <property type="match status" value="1"/>
</dbReference>
<dbReference type="Pfam" id="PF25199">
    <property type="entry name" value="nSTAND_NTPase5"/>
    <property type="match status" value="1"/>
</dbReference>
<dbReference type="InterPro" id="IPR011990">
    <property type="entry name" value="TPR-like_helical_dom_sf"/>
</dbReference>
<evidence type="ECO:0000259" key="1">
    <source>
        <dbReference type="PROSITE" id="PS50208"/>
    </source>
</evidence>
<comment type="caution">
    <text evidence="2">The sequence shown here is derived from an EMBL/GenBank/DDBJ whole genome shotgun (WGS) entry which is preliminary data.</text>
</comment>
<dbReference type="SUPFAM" id="SSF52540">
    <property type="entry name" value="P-loop containing nucleoside triphosphate hydrolases"/>
    <property type="match status" value="2"/>
</dbReference>
<dbReference type="PROSITE" id="PS50208">
    <property type="entry name" value="CASPASE_P20"/>
    <property type="match status" value="1"/>
</dbReference>
<keyword evidence="3" id="KW-1185">Reference proteome</keyword>
<dbReference type="InterPro" id="IPR018247">
    <property type="entry name" value="EF_Hand_1_Ca_BS"/>
</dbReference>
<dbReference type="InterPro" id="IPR029030">
    <property type="entry name" value="Caspase-like_dom_sf"/>
</dbReference>
<dbReference type="RefSeq" id="WP_190435476.1">
    <property type="nucleotide sequence ID" value="NZ_JAMPKM010000005.1"/>
</dbReference>
<dbReference type="Pfam" id="PF00656">
    <property type="entry name" value="Peptidase_C14"/>
    <property type="match status" value="1"/>
</dbReference>
<evidence type="ECO:0000313" key="3">
    <source>
        <dbReference type="Proteomes" id="UP001464891"/>
    </source>
</evidence>
<dbReference type="PANTHER" id="PTHR22576:SF37">
    <property type="entry name" value="MUCOSA-ASSOCIATED LYMPHOID TISSUE LYMPHOMA TRANSLOCATION PROTEIN 1"/>
    <property type="match status" value="1"/>
</dbReference>
<sequence length="1283" mass="149307">MAEARFALIIANYEFQDKDNLEPLAAPAEDAKALARILENPELGEFQVKTLLNKPTRIIKQEIEAFFRARKREDLLLLYFSGHGVKDPDDGKLYFASQDTDCKFLRSTAVSAEFINSEMQRSRSKLQVLLLDCCFSGAFAKGTKTASVKTNIQDEFQGKGRVVLTATDSMNYAFEGEETDGESRCSVFTHTLVRGLETGEADLDRDGFVSTDELYNYIYERVAVEKPEQKPQKWDFGLESKILLTKVPLANVKPLIKAQKFVPDGFEILNEDFFKLRGQRQESSILKLRTATWALITQGNYIKRDQQNEALNISKQLKEFGGTSLFLIQGEPGAGKTALLKWLTYELFQNGCLVLEKKDKDQEWLKKLRSFSEQVEEQHFYVLADDVFRDESVLEELEQNPVPFPFTLLGTTRPSEDQHESLDGLGYRLNLLTIQRPSKLEKQRILSKVRQNLETKNRLDRMSSVDKNRLMNAPAMLVLMLQLTEGKPFDQIIADIVKGLPNSTSYPIYQVFGLICSFFQYGVIVPFEFIPSCLDEYHSKAVQDVIDFAETRELAGVVRTICKERFEGLGVIHELIAQKAIELNYKPRYDENPPYSARALDRYLSKIVQFLTPDNKVHKSWLCYALRLITIGNANLVRRILSDYALQMEALQQGSTISDWLVWEKMYEVIGLVDEQIRCQNQILATTPYNSSEWTYWLSLVEKFADQKQKQESISKVFAWLRINSGNRDLYNKYLVFVRKNGELDDQQEAVRQASVWLKKHPYALEVYRAYFILLKKLEKLEQIQEEITKIVVWIVDWLQEHPNDQRISKQCRLLIRDYGSSEQEKELIDRIRDQTAALFKENPDDREAFHKYLAQVKKSGTFEEKKKAIQETGSWIEIYPNDSNVRIINLSLTEEQGTREQKQKAIHETSEWLKDYPSTWQDILLKYLALIDQVGSRHHQQGAIAYIKNWLQLYPNDLAPRKHYLMLFERINVSFVELQAIVNEQWFWMSQQQKVDLDLWYVFLPILKRCNQPALIKTVTSCAIKQYPQDKKIVCYVFCYFRNYLDLETCFDLANFIFRNYKSPRTSQYKDLLSVADFFLDYDELDTAKRIYQKVLSLAKPQLNPSDDNIKFQNFLNRMVSLASIGYAHVLLKSNTPKKIADNLTHVLVSDPNNATCYWILAKSYWARGSFFYNHAIDNFRKAIDFDRRKEGFFWYEFGCFYRDALDDCIKARQCFENSLKQKTNLSACLDLAEIEIENENFSRARNLLQDGLALNLKTRLEQEKRKRLEPKIQAIQKLVQG</sequence>
<feature type="domain" description="Caspase family p20" evidence="1">
    <location>
        <begin position="3"/>
        <end position="134"/>
    </location>
</feature>
<dbReference type="InterPro" id="IPR027417">
    <property type="entry name" value="P-loop_NTPase"/>
</dbReference>
<proteinExistence type="predicted"/>
<dbReference type="Gene3D" id="3.40.50.1460">
    <property type="match status" value="1"/>
</dbReference>
<name>A0ABV0J6S4_9CYAN</name>
<dbReference type="InterPro" id="IPR057574">
    <property type="entry name" value="nSTAND_NTPase5_dom"/>
</dbReference>
<evidence type="ECO:0000313" key="2">
    <source>
        <dbReference type="EMBL" id="MEP0817470.1"/>
    </source>
</evidence>
<dbReference type="EMBL" id="JAMPKM010000005">
    <property type="protein sequence ID" value="MEP0817470.1"/>
    <property type="molecule type" value="Genomic_DNA"/>
</dbReference>
<dbReference type="NCBIfam" id="NF047832">
    <property type="entry name" value="caspase_w_EACC1"/>
    <property type="match status" value="1"/>
</dbReference>
<dbReference type="SUPFAM" id="SSF48452">
    <property type="entry name" value="TPR-like"/>
    <property type="match status" value="1"/>
</dbReference>
<dbReference type="Gene3D" id="1.25.40.10">
    <property type="entry name" value="Tetratricopeptide repeat domain"/>
    <property type="match status" value="2"/>
</dbReference>
<dbReference type="InterPro" id="IPR052039">
    <property type="entry name" value="Caspase-related_regulators"/>
</dbReference>
<dbReference type="Gene3D" id="3.40.50.300">
    <property type="entry name" value="P-loop containing nucleotide triphosphate hydrolases"/>
    <property type="match status" value="1"/>
</dbReference>
<reference evidence="2 3" key="1">
    <citation type="submission" date="2022-04" db="EMBL/GenBank/DDBJ databases">
        <title>Positive selection, recombination, and allopatry shape intraspecific diversity of widespread and dominant cyanobacteria.</title>
        <authorList>
            <person name="Wei J."/>
            <person name="Shu W."/>
            <person name="Hu C."/>
        </authorList>
    </citation>
    <scope>NUCLEOTIDE SEQUENCE [LARGE SCALE GENOMIC DNA]</scope>
    <source>
        <strain evidence="2 3">GB2-A4</strain>
    </source>
</reference>
<dbReference type="InterPro" id="IPR011600">
    <property type="entry name" value="Pept_C14_caspase"/>
</dbReference>
<dbReference type="InterPro" id="IPR001309">
    <property type="entry name" value="Pept_C14_p20"/>
</dbReference>
<organism evidence="2 3">
    <name type="scientific">Trichocoleus desertorum GB2-A4</name>
    <dbReference type="NCBI Taxonomy" id="2933944"/>
    <lineage>
        <taxon>Bacteria</taxon>
        <taxon>Bacillati</taxon>
        <taxon>Cyanobacteriota</taxon>
        <taxon>Cyanophyceae</taxon>
        <taxon>Leptolyngbyales</taxon>
        <taxon>Trichocoleusaceae</taxon>
        <taxon>Trichocoleus</taxon>
    </lineage>
</organism>
<protein>
    <submittedName>
        <fullName evidence="2">Caspase family protein</fullName>
    </submittedName>
</protein>